<name>A0A399D2Z1_9BACT</name>
<evidence type="ECO:0000313" key="3">
    <source>
        <dbReference type="Proteomes" id="UP000266441"/>
    </source>
</evidence>
<evidence type="ECO:0000313" key="2">
    <source>
        <dbReference type="EMBL" id="RIH65937.1"/>
    </source>
</evidence>
<organism evidence="2 3">
    <name type="scientific">Mariniphaga sediminis</name>
    <dbReference type="NCBI Taxonomy" id="1628158"/>
    <lineage>
        <taxon>Bacteria</taxon>
        <taxon>Pseudomonadati</taxon>
        <taxon>Bacteroidota</taxon>
        <taxon>Bacteroidia</taxon>
        <taxon>Marinilabiliales</taxon>
        <taxon>Prolixibacteraceae</taxon>
        <taxon>Mariniphaga</taxon>
    </lineage>
</organism>
<feature type="transmembrane region" description="Helical" evidence="1">
    <location>
        <begin position="27"/>
        <end position="46"/>
    </location>
</feature>
<proteinExistence type="predicted"/>
<keyword evidence="1" id="KW-0472">Membrane</keyword>
<dbReference type="Proteomes" id="UP000266441">
    <property type="component" value="Unassembled WGS sequence"/>
</dbReference>
<evidence type="ECO:0000256" key="1">
    <source>
        <dbReference type="SAM" id="Phobius"/>
    </source>
</evidence>
<evidence type="ECO:0008006" key="4">
    <source>
        <dbReference type="Google" id="ProtNLM"/>
    </source>
</evidence>
<dbReference type="EMBL" id="QWET01000004">
    <property type="protein sequence ID" value="RIH65937.1"/>
    <property type="molecule type" value="Genomic_DNA"/>
</dbReference>
<reference evidence="2 3" key="1">
    <citation type="journal article" date="2015" name="Int. J. Syst. Evol. Microbiol.">
        <title>Mariniphaga sediminis sp. nov., isolated from coastal sediment.</title>
        <authorList>
            <person name="Wang F.Q."/>
            <person name="Shen Q.Y."/>
            <person name="Chen G.J."/>
            <person name="Du Z.J."/>
        </authorList>
    </citation>
    <scope>NUCLEOTIDE SEQUENCE [LARGE SCALE GENOMIC DNA]</scope>
    <source>
        <strain evidence="2 3">SY21</strain>
    </source>
</reference>
<keyword evidence="1" id="KW-0812">Transmembrane</keyword>
<dbReference type="PROSITE" id="PS51257">
    <property type="entry name" value="PROKAR_LIPOPROTEIN"/>
    <property type="match status" value="1"/>
</dbReference>
<keyword evidence="1" id="KW-1133">Transmembrane helix</keyword>
<gene>
    <name evidence="2" type="ORF">D1164_06640</name>
</gene>
<accession>A0A399D2Z1</accession>
<sequence length="65" mass="7654">MFKRIIVFLFSLFACHLLVEFYIHYKNLGFLCYPFIYSINTLIFYVKSGFFRSCASHPKDVSGSI</sequence>
<dbReference type="AlphaFoldDB" id="A0A399D2Z1"/>
<keyword evidence="3" id="KW-1185">Reference proteome</keyword>
<protein>
    <recommendedName>
        <fullName evidence="4">Lipoprotein</fullName>
    </recommendedName>
</protein>
<comment type="caution">
    <text evidence="2">The sequence shown here is derived from an EMBL/GenBank/DDBJ whole genome shotgun (WGS) entry which is preliminary data.</text>
</comment>